<evidence type="ECO:0000256" key="1">
    <source>
        <dbReference type="PROSITE-ProRule" id="PRU00181"/>
    </source>
</evidence>
<feature type="compositionally biased region" description="Polar residues" evidence="2">
    <location>
        <begin position="171"/>
        <end position="180"/>
    </location>
</feature>
<evidence type="ECO:0000256" key="2">
    <source>
        <dbReference type="SAM" id="MobiDB-lite"/>
    </source>
</evidence>
<sequence>MGHHLDTGTACISKREHRVCWCAVLHEQGPPSAVMGGPLLSGVSAGRILLGALLLGLLFSIGVSSSLGLRPVSKNAGPSSRGPPGNVTHDPTAAYLQGSRVKLATGDVRGPWFSFFRHHRTAASAGIHATKLPDCQPSPLPRARTGALGASLRTPAQRGQGSDFVATSGASQCETNQVGHSRSKQQRQRDGNKSDRPKDCIRFAGKVIACLPGGKFKVQLDAASAATAATASGVSTAFGEALVAPEGLQGKVLMCSLSGKLRIHRVYVHLHDCVVIETHPLSPHEARIVFRVKENPTGYTGKEQDKCSGAEAPLADASTAGAAAADAGTAGDALAPGSARDTGAAGAAAAGGVAALGGV</sequence>
<dbReference type="GO" id="GO:0003743">
    <property type="term" value="F:translation initiation factor activity"/>
    <property type="evidence" value="ECO:0007669"/>
    <property type="project" value="UniProtKB-UniRule"/>
</dbReference>
<dbReference type="PROSITE" id="PS50832">
    <property type="entry name" value="S1_IF1_TYPE"/>
    <property type="match status" value="1"/>
</dbReference>
<protein>
    <submittedName>
        <fullName evidence="5">Uncharacterized protein LOC34621265</fullName>
    </submittedName>
</protein>
<feature type="compositionally biased region" description="Basic and acidic residues" evidence="2">
    <location>
        <begin position="187"/>
        <end position="198"/>
    </location>
</feature>
<dbReference type="SUPFAM" id="SSF50249">
    <property type="entry name" value="Nucleic acid-binding proteins"/>
    <property type="match status" value="1"/>
</dbReference>
<keyword evidence="1" id="KW-0396">Initiation factor</keyword>
<dbReference type="InterPro" id="IPR006196">
    <property type="entry name" value="RNA-binding_domain_S1_IF1"/>
</dbReference>
<feature type="domain" description="S1-like" evidence="3">
    <location>
        <begin position="234"/>
        <end position="293"/>
    </location>
</feature>
<dbReference type="AlphaFoldDB" id="A0A6P5WDD0"/>
<dbReference type="InterPro" id="IPR012340">
    <property type="entry name" value="NA-bd_OB-fold"/>
</dbReference>
<dbReference type="OrthoDB" id="1714886at2759"/>
<dbReference type="GO" id="GO:0003723">
    <property type="term" value="F:RNA binding"/>
    <property type="evidence" value="ECO:0007669"/>
    <property type="project" value="InterPro"/>
</dbReference>
<name>A0A6P5WDD0_9EIME</name>
<gene>
    <name evidence="5" type="primary">LOC34621265</name>
</gene>
<evidence type="ECO:0000313" key="4">
    <source>
        <dbReference type="Proteomes" id="UP000515125"/>
    </source>
</evidence>
<proteinExistence type="predicted"/>
<dbReference type="Gene3D" id="2.40.50.140">
    <property type="entry name" value="Nucleic acid-binding proteins"/>
    <property type="match status" value="1"/>
</dbReference>
<keyword evidence="1" id="KW-0648">Protein biosynthesis</keyword>
<organism evidence="4 5">
    <name type="scientific">Cyclospora cayetanensis</name>
    <dbReference type="NCBI Taxonomy" id="88456"/>
    <lineage>
        <taxon>Eukaryota</taxon>
        <taxon>Sar</taxon>
        <taxon>Alveolata</taxon>
        <taxon>Apicomplexa</taxon>
        <taxon>Conoidasida</taxon>
        <taxon>Coccidia</taxon>
        <taxon>Eucoccidiorida</taxon>
        <taxon>Eimeriorina</taxon>
        <taxon>Eimeriidae</taxon>
        <taxon>Cyclospora</taxon>
    </lineage>
</organism>
<dbReference type="GeneID" id="34621265"/>
<keyword evidence="4" id="KW-1185">Reference proteome</keyword>
<evidence type="ECO:0000259" key="3">
    <source>
        <dbReference type="PROSITE" id="PS50832"/>
    </source>
</evidence>
<evidence type="ECO:0000313" key="5">
    <source>
        <dbReference type="RefSeq" id="XP_022588139.2"/>
    </source>
</evidence>
<accession>A0A6P5WDD0</accession>
<feature type="region of interest" description="Disordered" evidence="2">
    <location>
        <begin position="171"/>
        <end position="198"/>
    </location>
</feature>
<reference evidence="5" key="1">
    <citation type="submission" date="2025-08" db="UniProtKB">
        <authorList>
            <consortium name="RefSeq"/>
        </authorList>
    </citation>
    <scope>IDENTIFICATION</scope>
</reference>
<dbReference type="RefSeq" id="XP_022588139.2">
    <property type="nucleotide sequence ID" value="XM_022734486.2"/>
</dbReference>
<dbReference type="Proteomes" id="UP000515125">
    <property type="component" value="Unplaced"/>
</dbReference>